<dbReference type="FunFam" id="3.40.50.80:FF:000010">
    <property type="entry name" value="Flavohemoprotein"/>
    <property type="match status" value="1"/>
</dbReference>
<name>A0A5D4SMF7_9BACI</name>
<feature type="site" description="Involved in heme-bound ligand stabilization and O-O bond activation" evidence="15">
    <location>
        <position position="29"/>
    </location>
</feature>
<dbReference type="InterPro" id="IPR012292">
    <property type="entry name" value="Globin/Proto"/>
</dbReference>
<dbReference type="GO" id="GO:0046872">
    <property type="term" value="F:metal ion binding"/>
    <property type="evidence" value="ECO:0007669"/>
    <property type="project" value="UniProtKB-KW"/>
</dbReference>
<feature type="binding site" evidence="15">
    <location>
        <begin position="273"/>
        <end position="278"/>
    </location>
    <ligand>
        <name>NADP(+)</name>
        <dbReference type="ChEBI" id="CHEBI:58349"/>
    </ligand>
</feature>
<dbReference type="CDD" id="cd14777">
    <property type="entry name" value="Yhb1-globin-like"/>
    <property type="match status" value="1"/>
</dbReference>
<dbReference type="GO" id="GO:0005344">
    <property type="term" value="F:oxygen carrier activity"/>
    <property type="evidence" value="ECO:0007669"/>
    <property type="project" value="UniProtKB-UniRule"/>
</dbReference>
<dbReference type="GO" id="GO:0020037">
    <property type="term" value="F:heme binding"/>
    <property type="evidence" value="ECO:0007669"/>
    <property type="project" value="InterPro"/>
</dbReference>
<dbReference type="PROSITE" id="PS51384">
    <property type="entry name" value="FAD_FR"/>
    <property type="match status" value="1"/>
</dbReference>
<feature type="active site" description="Charge relay system" evidence="15">
    <location>
        <position position="95"/>
    </location>
</feature>
<dbReference type="FunFam" id="2.40.30.10:FF:000034">
    <property type="entry name" value="Flavohemoprotein"/>
    <property type="match status" value="1"/>
</dbReference>
<comment type="cofactor">
    <cofactor evidence="15">
        <name>heme b</name>
        <dbReference type="ChEBI" id="CHEBI:60344"/>
    </cofactor>
    <text evidence="15">Binds 1 heme b (iron(II)-protoporphyrin IX) group per subunit.</text>
</comment>
<evidence type="ECO:0000256" key="12">
    <source>
        <dbReference type="ARBA" id="ARBA00023027"/>
    </source>
</evidence>
<evidence type="ECO:0000259" key="16">
    <source>
        <dbReference type="PROSITE" id="PS01033"/>
    </source>
</evidence>
<keyword evidence="12 15" id="KW-0520">NAD</keyword>
<dbReference type="InterPro" id="IPR009050">
    <property type="entry name" value="Globin-like_sf"/>
</dbReference>
<feature type="region of interest" description="Reductase" evidence="15">
    <location>
        <begin position="149"/>
        <end position="409"/>
    </location>
</feature>
<dbReference type="RefSeq" id="WP_148989709.1">
    <property type="nucleotide sequence ID" value="NZ_VTEV01000008.1"/>
</dbReference>
<dbReference type="GO" id="GO:0046210">
    <property type="term" value="P:nitric oxide catabolic process"/>
    <property type="evidence" value="ECO:0007669"/>
    <property type="project" value="TreeGrafter"/>
</dbReference>
<keyword evidence="9 15" id="KW-0521">NADP</keyword>
<keyword evidence="5 15" id="KW-0561">Oxygen transport</keyword>
<dbReference type="PANTHER" id="PTHR43396">
    <property type="entry name" value="FLAVOHEMOPROTEIN"/>
    <property type="match status" value="1"/>
</dbReference>
<dbReference type="EMBL" id="VTEV01000008">
    <property type="protein sequence ID" value="TYS64605.1"/>
    <property type="molecule type" value="Genomic_DNA"/>
</dbReference>
<dbReference type="HAMAP" id="MF_01252">
    <property type="entry name" value="Hmp"/>
    <property type="match status" value="1"/>
</dbReference>
<dbReference type="Pfam" id="PF00175">
    <property type="entry name" value="NAD_binding_1"/>
    <property type="match status" value="1"/>
</dbReference>
<feature type="binding site" evidence="15">
    <location>
        <position position="190"/>
    </location>
    <ligand>
        <name>FAD</name>
        <dbReference type="ChEBI" id="CHEBI:57692"/>
    </ligand>
</feature>
<dbReference type="AlphaFoldDB" id="A0A5D4SMF7"/>
<comment type="function">
    <text evidence="15">Is involved in NO detoxification in an aerobic process, termed nitric oxide dioxygenase (NOD) reaction that utilizes O(2) and NAD(P)H to convert NO to nitrate, which protects the bacterium from various noxious nitrogen compounds. Therefore, plays a central role in the inducible response to nitrosative stress.</text>
</comment>
<sequence>MLSSTTIQIVKSTAPVLAVKGEEITTHFYKTLFTNHPELLNVFNHANQKKGRQQTALANTIYAAATYIDQLEVLLPAVKQIAHKHRSLAVKPEHYPIVGDHLLKAIKAVLGDAATDEIIAAWGEAYGIIADVFISVEKEMYEAAAQQTGGWKDFKNFEVVEKIEESELITSFYLKPSDGSAVPSFTPGQYITIRLSIPGEMNLFNRQYSLSDASNGEFFRISVKREMGDPAGAVSNYLHEHVEKGNTLEVTAPAGDFILETNQDTPVYLISGGVGITPMVSMLKTIAKEQPARPTTFIHASKNGSLHAFKDEVREAIDMMENGRKLFVYENPLEEDIRLGAFHEQGYITEHMFKAMNIDNDALYFVCGPVPFMKFIISMLGKLGVPEENIKFEFFGPSIDMNKEEAVVK</sequence>
<feature type="binding site" description="proximal binding residue" evidence="15">
    <location>
        <position position="85"/>
    </location>
    <ligand>
        <name>heme b</name>
        <dbReference type="ChEBI" id="CHEBI:60344"/>
    </ligand>
    <ligandPart>
        <name>Fe</name>
        <dbReference type="ChEBI" id="CHEBI:18248"/>
    </ligandPart>
</feature>
<dbReference type="FunFam" id="1.10.490.10:FF:000003">
    <property type="entry name" value="Flavohemoprotein"/>
    <property type="match status" value="1"/>
</dbReference>
<evidence type="ECO:0000256" key="9">
    <source>
        <dbReference type="ARBA" id="ARBA00022857"/>
    </source>
</evidence>
<evidence type="ECO:0000256" key="7">
    <source>
        <dbReference type="ARBA" id="ARBA00022723"/>
    </source>
</evidence>
<evidence type="ECO:0000256" key="14">
    <source>
        <dbReference type="ARBA" id="ARBA00049433"/>
    </source>
</evidence>
<keyword evidence="11 15" id="KW-0408">Iron</keyword>
<evidence type="ECO:0000256" key="15">
    <source>
        <dbReference type="HAMAP-Rule" id="MF_01252"/>
    </source>
</evidence>
<dbReference type="PROSITE" id="PS01033">
    <property type="entry name" value="GLOBIN"/>
    <property type="match status" value="1"/>
</dbReference>
<comment type="catalytic activity">
    <reaction evidence="14 15">
        <text>2 nitric oxide + NADPH + 2 O2 = 2 nitrate + NADP(+) + H(+)</text>
        <dbReference type="Rhea" id="RHEA:19465"/>
        <dbReference type="ChEBI" id="CHEBI:15378"/>
        <dbReference type="ChEBI" id="CHEBI:15379"/>
        <dbReference type="ChEBI" id="CHEBI:16480"/>
        <dbReference type="ChEBI" id="CHEBI:17632"/>
        <dbReference type="ChEBI" id="CHEBI:57783"/>
        <dbReference type="ChEBI" id="CHEBI:58349"/>
        <dbReference type="EC" id="1.14.12.17"/>
    </reaction>
</comment>
<feature type="binding site" evidence="15">
    <location>
        <begin position="206"/>
        <end position="209"/>
    </location>
    <ligand>
        <name>FAD</name>
        <dbReference type="ChEBI" id="CHEBI:57692"/>
    </ligand>
</feature>
<comment type="similarity">
    <text evidence="1 15">In the C-terminal section; belongs to the flavoprotein pyridine nucleotide cytochrome reductase family.</text>
</comment>
<dbReference type="Gene3D" id="1.10.490.10">
    <property type="entry name" value="Globins"/>
    <property type="match status" value="1"/>
</dbReference>
<dbReference type="InterPro" id="IPR008333">
    <property type="entry name" value="Cbr1-like_FAD-bd_dom"/>
</dbReference>
<evidence type="ECO:0000256" key="3">
    <source>
        <dbReference type="ARBA" id="ARBA00022448"/>
    </source>
</evidence>
<comment type="similarity">
    <text evidence="2 15">Belongs to the globin family. Two-domain flavohemoproteins subfamily.</text>
</comment>
<dbReference type="GO" id="GO:0019825">
    <property type="term" value="F:oxygen binding"/>
    <property type="evidence" value="ECO:0007669"/>
    <property type="project" value="InterPro"/>
</dbReference>
<keyword evidence="3 15" id="KW-0813">Transport</keyword>
<feature type="active site" description="Charge relay system" evidence="15">
    <location>
        <position position="137"/>
    </location>
</feature>
<evidence type="ECO:0000256" key="2">
    <source>
        <dbReference type="ARBA" id="ARBA00008414"/>
    </source>
</evidence>
<feature type="domain" description="Globin" evidence="16">
    <location>
        <begin position="1"/>
        <end position="138"/>
    </location>
</feature>
<comment type="cofactor">
    <cofactor evidence="15">
        <name>FAD</name>
        <dbReference type="ChEBI" id="CHEBI:57692"/>
    </cofactor>
    <text evidence="15">Binds 1 FAD per subunit.</text>
</comment>
<proteinExistence type="inferred from homology"/>
<evidence type="ECO:0000256" key="4">
    <source>
        <dbReference type="ARBA" id="ARBA00022617"/>
    </source>
</evidence>
<evidence type="ECO:0000256" key="8">
    <source>
        <dbReference type="ARBA" id="ARBA00022827"/>
    </source>
</evidence>
<evidence type="ECO:0000256" key="13">
    <source>
        <dbReference type="ARBA" id="ARBA00048649"/>
    </source>
</evidence>
<dbReference type="PANTHER" id="PTHR43396:SF3">
    <property type="entry name" value="FLAVOHEMOPROTEIN"/>
    <property type="match status" value="1"/>
</dbReference>
<keyword evidence="7 15" id="KW-0479">Metal-binding</keyword>
<dbReference type="Pfam" id="PF00042">
    <property type="entry name" value="Globin"/>
    <property type="match status" value="1"/>
</dbReference>
<dbReference type="NCBIfam" id="NF009805">
    <property type="entry name" value="PRK13289.1"/>
    <property type="match status" value="1"/>
</dbReference>
<dbReference type="SUPFAM" id="SSF63380">
    <property type="entry name" value="Riboflavin synthase domain-like"/>
    <property type="match status" value="1"/>
</dbReference>
<evidence type="ECO:0000259" key="17">
    <source>
        <dbReference type="PROSITE" id="PS51384"/>
    </source>
</evidence>
<comment type="caution">
    <text evidence="18">The sequence shown here is derived from an EMBL/GenBank/DDBJ whole genome shotgun (WGS) entry which is preliminary data.</text>
</comment>
<keyword evidence="8 15" id="KW-0274">FAD</keyword>
<dbReference type="Pfam" id="PF00970">
    <property type="entry name" value="FAD_binding_6"/>
    <property type="match status" value="1"/>
</dbReference>
<keyword evidence="4 15" id="KW-0349">Heme</keyword>
<comment type="domain">
    <text evidence="15">Consists of two distinct domains; an N-terminal heme-containing oxygen-binding domain and a C-terminal reductase domain with binding sites for FAD and NAD(P)H.</text>
</comment>
<evidence type="ECO:0000256" key="1">
    <source>
        <dbReference type="ARBA" id="ARBA00006401"/>
    </source>
</evidence>
<dbReference type="SUPFAM" id="SSF46458">
    <property type="entry name" value="Globin-like"/>
    <property type="match status" value="1"/>
</dbReference>
<evidence type="ECO:0000256" key="10">
    <source>
        <dbReference type="ARBA" id="ARBA00023002"/>
    </source>
</evidence>
<protein>
    <recommendedName>
        <fullName evidence="15">Flavohemoprotein</fullName>
    </recommendedName>
    <alternativeName>
        <fullName evidence="15">Flavohemoglobin</fullName>
    </alternativeName>
    <alternativeName>
        <fullName evidence="15">Hemoglobin-like protein</fullName>
    </alternativeName>
    <alternativeName>
        <fullName evidence="15">Nitric oxide dioxygenase</fullName>
        <shortName evidence="15">NO oxygenase</shortName>
        <shortName evidence="15">NOD</shortName>
        <ecNumber evidence="15">1.14.12.17</ecNumber>
    </alternativeName>
</protein>
<dbReference type="InterPro" id="IPR000971">
    <property type="entry name" value="Globin"/>
</dbReference>
<dbReference type="InterPro" id="IPR017927">
    <property type="entry name" value="FAD-bd_FR_type"/>
</dbReference>
<feature type="domain" description="FAD-binding FR-type" evidence="17">
    <location>
        <begin position="152"/>
        <end position="260"/>
    </location>
</feature>
<dbReference type="GO" id="GO:0071500">
    <property type="term" value="P:cellular response to nitrosative stress"/>
    <property type="evidence" value="ECO:0007669"/>
    <property type="project" value="TreeGrafter"/>
</dbReference>
<keyword evidence="6 15" id="KW-0285">Flavoprotein</keyword>
<gene>
    <name evidence="18" type="primary">hmpA</name>
    <name evidence="15" type="synonym">hmp</name>
    <name evidence="18" type="ORF">FZC76_18780</name>
</gene>
<reference evidence="18 19" key="1">
    <citation type="submission" date="2019-08" db="EMBL/GenBank/DDBJ databases">
        <title>Bacillus genomes from the desert of Cuatro Cienegas, Coahuila.</title>
        <authorList>
            <person name="Olmedo-Alvarez G."/>
        </authorList>
    </citation>
    <scope>NUCLEOTIDE SEQUENCE [LARGE SCALE GENOMIC DNA]</scope>
    <source>
        <strain evidence="18 19">CH28_1T</strain>
    </source>
</reference>
<comment type="catalytic activity">
    <reaction evidence="13 15">
        <text>2 nitric oxide + NADH + 2 O2 = 2 nitrate + NAD(+) + H(+)</text>
        <dbReference type="Rhea" id="RHEA:19469"/>
        <dbReference type="ChEBI" id="CHEBI:15378"/>
        <dbReference type="ChEBI" id="CHEBI:15379"/>
        <dbReference type="ChEBI" id="CHEBI:16480"/>
        <dbReference type="ChEBI" id="CHEBI:17632"/>
        <dbReference type="ChEBI" id="CHEBI:57540"/>
        <dbReference type="ChEBI" id="CHEBI:57945"/>
        <dbReference type="EC" id="1.14.12.17"/>
    </reaction>
</comment>
<dbReference type="SUPFAM" id="SSF52343">
    <property type="entry name" value="Ferredoxin reductase-like, C-terminal NADP-linked domain"/>
    <property type="match status" value="1"/>
</dbReference>
<dbReference type="PRINTS" id="PR00410">
    <property type="entry name" value="PHEHYDRXLASE"/>
</dbReference>
<organism evidence="18 19">
    <name type="scientific">Sutcliffiella horikoshii</name>
    <dbReference type="NCBI Taxonomy" id="79883"/>
    <lineage>
        <taxon>Bacteria</taxon>
        <taxon>Bacillati</taxon>
        <taxon>Bacillota</taxon>
        <taxon>Bacilli</taxon>
        <taxon>Bacillales</taxon>
        <taxon>Bacillaceae</taxon>
        <taxon>Sutcliffiella</taxon>
    </lineage>
</organism>
<keyword evidence="10 15" id="KW-0560">Oxidoreductase</keyword>
<dbReference type="OrthoDB" id="9801223at2"/>
<feature type="site" description="Influences the redox potential of the prosthetic heme and FAD groups" evidence="15">
    <location>
        <position position="393"/>
    </location>
</feature>
<keyword evidence="15" id="KW-0216">Detoxification</keyword>
<evidence type="ECO:0000313" key="18">
    <source>
        <dbReference type="EMBL" id="TYS64605.1"/>
    </source>
</evidence>
<dbReference type="InterPro" id="IPR039261">
    <property type="entry name" value="FNR_nucleotide-bd"/>
</dbReference>
<dbReference type="Gene3D" id="3.40.50.80">
    <property type="entry name" value="Nucleotide-binding domain of ferredoxin-NADP reductase (FNR) module"/>
    <property type="match status" value="1"/>
</dbReference>
<dbReference type="GO" id="GO:0008941">
    <property type="term" value="F:nitric oxide dioxygenase NAD(P)H activity"/>
    <property type="evidence" value="ECO:0007669"/>
    <property type="project" value="UniProtKB-UniRule"/>
</dbReference>
<accession>A0A5D4SMF7</accession>
<evidence type="ECO:0000256" key="6">
    <source>
        <dbReference type="ARBA" id="ARBA00022630"/>
    </source>
</evidence>
<dbReference type="GO" id="GO:0071949">
    <property type="term" value="F:FAD binding"/>
    <property type="evidence" value="ECO:0007669"/>
    <property type="project" value="InterPro"/>
</dbReference>
<evidence type="ECO:0000256" key="5">
    <source>
        <dbReference type="ARBA" id="ARBA00022621"/>
    </source>
</evidence>
<feature type="site" description="Influences the redox potential of the prosthetic heme and FAD groups" evidence="15">
    <location>
        <position position="84"/>
    </location>
</feature>
<dbReference type="GO" id="GO:0009636">
    <property type="term" value="P:response to toxic substance"/>
    <property type="evidence" value="ECO:0007669"/>
    <property type="project" value="UniProtKB-KW"/>
</dbReference>
<dbReference type="Proteomes" id="UP000322524">
    <property type="component" value="Unassembled WGS sequence"/>
</dbReference>
<dbReference type="STRING" id="79883.GCA_001636495_03746"/>
<dbReference type="CDD" id="cd06184">
    <property type="entry name" value="flavohem_like_fad_nad_binding"/>
    <property type="match status" value="1"/>
</dbReference>
<dbReference type="InterPro" id="IPR023950">
    <property type="entry name" value="Hmp"/>
</dbReference>
<dbReference type="Gene3D" id="2.40.30.10">
    <property type="entry name" value="Translation factors"/>
    <property type="match status" value="1"/>
</dbReference>
<dbReference type="InterPro" id="IPR017938">
    <property type="entry name" value="Riboflavin_synthase-like_b-brl"/>
</dbReference>
<evidence type="ECO:0000256" key="11">
    <source>
        <dbReference type="ARBA" id="ARBA00023004"/>
    </source>
</evidence>
<dbReference type="EC" id="1.14.12.17" evidence="15"/>
<dbReference type="InterPro" id="IPR001433">
    <property type="entry name" value="OxRdtase_FAD/NAD-bd"/>
</dbReference>
<feature type="binding site" evidence="15">
    <location>
        <begin position="394"/>
        <end position="397"/>
    </location>
    <ligand>
        <name>FAD</name>
        <dbReference type="ChEBI" id="CHEBI:57692"/>
    </ligand>
</feature>
<evidence type="ECO:0000313" key="19">
    <source>
        <dbReference type="Proteomes" id="UP000322524"/>
    </source>
</evidence>